<dbReference type="Proteomes" id="UP000478052">
    <property type="component" value="Unassembled WGS sequence"/>
</dbReference>
<reference evidence="2 3" key="1">
    <citation type="submission" date="2019-08" db="EMBL/GenBank/DDBJ databases">
        <title>Whole genome of Aphis craccivora.</title>
        <authorList>
            <person name="Voronova N.V."/>
            <person name="Shulinski R.S."/>
            <person name="Bandarenka Y.V."/>
            <person name="Zhorov D.G."/>
            <person name="Warner D."/>
        </authorList>
    </citation>
    <scope>NUCLEOTIDE SEQUENCE [LARGE SCALE GENOMIC DNA]</scope>
    <source>
        <strain evidence="2">180601</strain>
        <tissue evidence="2">Whole Body</tissue>
    </source>
</reference>
<sequence>MPNTSTTAKNINNSNTPSLSNQNKNKTIQINNSNKTNINNNLNTPLPNSAEKNGWTTKTSKRTHSSSSYTSSDPPLSPQESRHANKKLFSSRNRYEVFSSMEQSPNPSAEDAQTSFTEPVANTITKHIIPPPIFIKCFDDFPGVCTELINLISVDNFHCKASADRLKIQTANPESYRALVQFLRKENAEFHTYQLQEDKPIRVVIRNIHPTTPCELIKEELVLRLFEVRQVTPVLHRLNKNPLPLFF</sequence>
<proteinExistence type="predicted"/>
<dbReference type="EMBL" id="VUJU01012509">
    <property type="protein sequence ID" value="KAF0707504.1"/>
    <property type="molecule type" value="Genomic_DNA"/>
</dbReference>
<protein>
    <recommendedName>
        <fullName evidence="4">Nucleic-acid-binding protein</fullName>
    </recommendedName>
</protein>
<dbReference type="AlphaFoldDB" id="A0A6G0VTR0"/>
<dbReference type="OrthoDB" id="6623677at2759"/>
<evidence type="ECO:0000313" key="3">
    <source>
        <dbReference type="Proteomes" id="UP000478052"/>
    </source>
</evidence>
<organism evidence="2 3">
    <name type="scientific">Aphis craccivora</name>
    <name type="common">Cowpea aphid</name>
    <dbReference type="NCBI Taxonomy" id="307492"/>
    <lineage>
        <taxon>Eukaryota</taxon>
        <taxon>Metazoa</taxon>
        <taxon>Ecdysozoa</taxon>
        <taxon>Arthropoda</taxon>
        <taxon>Hexapoda</taxon>
        <taxon>Insecta</taxon>
        <taxon>Pterygota</taxon>
        <taxon>Neoptera</taxon>
        <taxon>Paraneoptera</taxon>
        <taxon>Hemiptera</taxon>
        <taxon>Sternorrhyncha</taxon>
        <taxon>Aphidomorpha</taxon>
        <taxon>Aphidoidea</taxon>
        <taxon>Aphididae</taxon>
        <taxon>Aphidini</taxon>
        <taxon>Aphis</taxon>
        <taxon>Aphis</taxon>
    </lineage>
</organism>
<accession>A0A6G0VTR0</accession>
<evidence type="ECO:0000256" key="1">
    <source>
        <dbReference type="SAM" id="MobiDB-lite"/>
    </source>
</evidence>
<name>A0A6G0VTR0_APHCR</name>
<evidence type="ECO:0008006" key="4">
    <source>
        <dbReference type="Google" id="ProtNLM"/>
    </source>
</evidence>
<gene>
    <name evidence="2" type="ORF">FWK35_00039307</name>
</gene>
<feature type="compositionally biased region" description="Polar residues" evidence="1">
    <location>
        <begin position="1"/>
        <end position="19"/>
    </location>
</feature>
<comment type="caution">
    <text evidence="2">The sequence shown here is derived from an EMBL/GenBank/DDBJ whole genome shotgun (WGS) entry which is preliminary data.</text>
</comment>
<keyword evidence="3" id="KW-1185">Reference proteome</keyword>
<evidence type="ECO:0000313" key="2">
    <source>
        <dbReference type="EMBL" id="KAF0707504.1"/>
    </source>
</evidence>
<feature type="region of interest" description="Disordered" evidence="1">
    <location>
        <begin position="1"/>
        <end position="84"/>
    </location>
</feature>
<feature type="non-terminal residue" evidence="2">
    <location>
        <position position="247"/>
    </location>
</feature>
<feature type="compositionally biased region" description="Low complexity" evidence="1">
    <location>
        <begin position="20"/>
        <end position="49"/>
    </location>
</feature>